<evidence type="ECO:0000256" key="15">
    <source>
        <dbReference type="ARBA" id="ARBA00023128"/>
    </source>
</evidence>
<dbReference type="GO" id="GO:0005743">
    <property type="term" value="C:mitochondrial inner membrane"/>
    <property type="evidence" value="ECO:0007669"/>
    <property type="project" value="UniProtKB-SubCell"/>
</dbReference>
<reference evidence="20" key="1">
    <citation type="submission" date="2021-05" db="EMBL/GenBank/DDBJ databases">
        <title>The complete chloroplast genome of Saussurella borneensis (Orthoptera: Tetrigoidea) from China and its phylogenetic analysis.</title>
        <authorList>
            <person name="Weian D."/>
            <person name="Rongjiao Z."/>
            <person name="Xiaodong L."/>
            <person name="Lei X."/>
        </authorList>
    </citation>
    <scope>NUCLEOTIDE SEQUENCE</scope>
</reference>
<evidence type="ECO:0000256" key="8">
    <source>
        <dbReference type="ARBA" id="ARBA00022692"/>
    </source>
</evidence>
<evidence type="ECO:0000256" key="12">
    <source>
        <dbReference type="ARBA" id="ARBA00022989"/>
    </source>
</evidence>
<feature type="transmembrane region" description="Helical" evidence="18">
    <location>
        <begin position="235"/>
        <end position="255"/>
    </location>
</feature>
<dbReference type="GO" id="GO:0006120">
    <property type="term" value="P:mitochondrial electron transport, NADH to ubiquinone"/>
    <property type="evidence" value="ECO:0007669"/>
    <property type="project" value="InterPro"/>
</dbReference>
<dbReference type="InterPro" id="IPR050175">
    <property type="entry name" value="Complex_I_Subunit_2"/>
</dbReference>
<dbReference type="EC" id="7.1.1.2" evidence="4 18"/>
<keyword evidence="9 18" id="KW-0999">Mitochondrion inner membrane</keyword>
<dbReference type="InterPro" id="IPR001750">
    <property type="entry name" value="ND/Mrp_TM"/>
</dbReference>
<dbReference type="PRINTS" id="PR01436">
    <property type="entry name" value="NADHDHGNASE2"/>
</dbReference>
<keyword evidence="15 18" id="KW-0496">Mitochondrion</keyword>
<evidence type="ECO:0000256" key="10">
    <source>
        <dbReference type="ARBA" id="ARBA00022967"/>
    </source>
</evidence>
<feature type="transmembrane region" description="Helical" evidence="18">
    <location>
        <begin position="267"/>
        <end position="286"/>
    </location>
</feature>
<evidence type="ECO:0000313" key="20">
    <source>
        <dbReference type="EMBL" id="QWT71637.1"/>
    </source>
</evidence>
<dbReference type="AlphaFoldDB" id="A0A8F2JFG8"/>
<evidence type="ECO:0000256" key="11">
    <source>
        <dbReference type="ARBA" id="ARBA00022982"/>
    </source>
</evidence>
<feature type="transmembrane region" description="Helical" evidence="18">
    <location>
        <begin position="170"/>
        <end position="189"/>
    </location>
</feature>
<feature type="domain" description="NADH:quinone oxidoreductase/Mrp antiporter transmembrane" evidence="19">
    <location>
        <begin position="24"/>
        <end position="281"/>
    </location>
</feature>
<feature type="transmembrane region" description="Helical" evidence="18">
    <location>
        <begin position="91"/>
        <end position="112"/>
    </location>
</feature>
<evidence type="ECO:0000256" key="14">
    <source>
        <dbReference type="ARBA" id="ARBA00023075"/>
    </source>
</evidence>
<feature type="transmembrane region" description="Helical" evidence="18">
    <location>
        <begin position="132"/>
        <end position="163"/>
    </location>
</feature>
<keyword evidence="14 18" id="KW-0830">Ubiquinone</keyword>
<evidence type="ECO:0000256" key="4">
    <source>
        <dbReference type="ARBA" id="ARBA00012944"/>
    </source>
</evidence>
<evidence type="ECO:0000256" key="17">
    <source>
        <dbReference type="ARBA" id="ARBA00049551"/>
    </source>
</evidence>
<accession>A0A8F2JFG8</accession>
<evidence type="ECO:0000256" key="13">
    <source>
        <dbReference type="ARBA" id="ARBA00023027"/>
    </source>
</evidence>
<feature type="transmembrane region" description="Helical" evidence="18">
    <location>
        <begin position="195"/>
        <end position="214"/>
    </location>
</feature>
<keyword evidence="16 18" id="KW-0472">Membrane</keyword>
<dbReference type="InterPro" id="IPR003917">
    <property type="entry name" value="NADH_UbQ_OxRdtase_chain2"/>
</dbReference>
<proteinExistence type="inferred from homology"/>
<keyword evidence="13 18" id="KW-0520">NAD</keyword>
<evidence type="ECO:0000256" key="3">
    <source>
        <dbReference type="ARBA" id="ARBA00007012"/>
    </source>
</evidence>
<comment type="subcellular location">
    <subcellularLocation>
        <location evidence="2 18">Mitochondrion inner membrane</location>
        <topology evidence="2 18">Multi-pass membrane protein</topology>
    </subcellularLocation>
</comment>
<comment type="catalytic activity">
    <reaction evidence="17 18">
        <text>a ubiquinone + NADH + 5 H(+)(in) = a ubiquinol + NAD(+) + 4 H(+)(out)</text>
        <dbReference type="Rhea" id="RHEA:29091"/>
        <dbReference type="Rhea" id="RHEA-COMP:9565"/>
        <dbReference type="Rhea" id="RHEA-COMP:9566"/>
        <dbReference type="ChEBI" id="CHEBI:15378"/>
        <dbReference type="ChEBI" id="CHEBI:16389"/>
        <dbReference type="ChEBI" id="CHEBI:17976"/>
        <dbReference type="ChEBI" id="CHEBI:57540"/>
        <dbReference type="ChEBI" id="CHEBI:57945"/>
        <dbReference type="EC" id="7.1.1.2"/>
    </reaction>
</comment>
<evidence type="ECO:0000256" key="9">
    <source>
        <dbReference type="ARBA" id="ARBA00022792"/>
    </source>
</evidence>
<keyword evidence="6" id="KW-0813">Transport</keyword>
<evidence type="ECO:0000256" key="2">
    <source>
        <dbReference type="ARBA" id="ARBA00004448"/>
    </source>
</evidence>
<dbReference type="PANTHER" id="PTHR46552">
    <property type="entry name" value="NADH-UBIQUINONE OXIDOREDUCTASE CHAIN 2"/>
    <property type="match status" value="1"/>
</dbReference>
<gene>
    <name evidence="20" type="primary">nad2</name>
</gene>
<keyword evidence="7 18" id="KW-0679">Respiratory chain</keyword>
<feature type="transmembrane region" description="Helical" evidence="18">
    <location>
        <begin position="12"/>
        <end position="34"/>
    </location>
</feature>
<feature type="transmembrane region" description="Helical" evidence="18">
    <location>
        <begin position="60"/>
        <end position="79"/>
    </location>
</feature>
<geneLocation type="mitochondrion" evidence="20"/>
<feature type="transmembrane region" description="Helical" evidence="18">
    <location>
        <begin position="312"/>
        <end position="332"/>
    </location>
</feature>
<comment type="function">
    <text evidence="1">Core subunit of the mitochondrial membrane respiratory chain NADH dehydrogenase (Complex I) that is believed to belong to the minimal assembly required for catalysis. Complex I functions in the transfer of electrons from NADH to the respiratory chain. The immediate electron acceptor for the enzyme is believed to be ubiquinone.</text>
</comment>
<evidence type="ECO:0000256" key="7">
    <source>
        <dbReference type="ARBA" id="ARBA00022660"/>
    </source>
</evidence>
<sequence>MNKAPTKIIFSSILIIGSLMSISSNSWLGVWMGLEMNLMAFIPLISSSTNITSNEGSIKYFMVQTIASMIMITSALMMSSLADSTFHEMSSIALTASIFMKMGAAPFHFWFPEVMETLNWNTAMLLMTWQKIAPMMIISYALTETIMYVVIVSSAIIGAVMGLNQISLRLIMAYSSINHIGWMISAILVSKSTLLIYFFIYSFISITAIMTFKQMSSFYINQLYMSQNSKKFDKIMMSMTMMSLGGMPPLLGFLPKWLVINELVSKSLLITSVLVLTSTITLYFYLKITFSATMLSSNENKWNLSETPKYKITLTLMNMMSVGGLLLTTAMLT</sequence>
<comment type="similarity">
    <text evidence="3 18">Belongs to the complex I subunit 2 family.</text>
</comment>
<keyword evidence="12 18" id="KW-1133">Transmembrane helix</keyword>
<dbReference type="Pfam" id="PF00361">
    <property type="entry name" value="Proton_antipo_M"/>
    <property type="match status" value="1"/>
</dbReference>
<dbReference type="EMBL" id="MZ169555">
    <property type="protein sequence ID" value="QWT71637.1"/>
    <property type="molecule type" value="Genomic_DNA"/>
</dbReference>
<evidence type="ECO:0000256" key="18">
    <source>
        <dbReference type="RuleBase" id="RU003403"/>
    </source>
</evidence>
<evidence type="ECO:0000259" key="19">
    <source>
        <dbReference type="Pfam" id="PF00361"/>
    </source>
</evidence>
<keyword evidence="11 18" id="KW-0249">Electron transport</keyword>
<name>A0A8F2JFG8_9ORTH</name>
<evidence type="ECO:0000256" key="6">
    <source>
        <dbReference type="ARBA" id="ARBA00022448"/>
    </source>
</evidence>
<dbReference type="PANTHER" id="PTHR46552:SF1">
    <property type="entry name" value="NADH-UBIQUINONE OXIDOREDUCTASE CHAIN 2"/>
    <property type="match status" value="1"/>
</dbReference>
<keyword evidence="10 18" id="KW-1278">Translocase</keyword>
<organism evidence="20">
    <name type="scientific">Saussurella borneensis</name>
    <dbReference type="NCBI Taxonomy" id="510017"/>
    <lineage>
        <taxon>Eukaryota</taxon>
        <taxon>Metazoa</taxon>
        <taxon>Ecdysozoa</taxon>
        <taxon>Arthropoda</taxon>
        <taxon>Hexapoda</taxon>
        <taxon>Insecta</taxon>
        <taxon>Pterygota</taxon>
        <taxon>Neoptera</taxon>
        <taxon>Polyneoptera</taxon>
        <taxon>Orthoptera</taxon>
        <taxon>Caelifera</taxon>
        <taxon>Acrididea</taxon>
        <taxon>Tetrigoidea</taxon>
        <taxon>Tetrigidae</taxon>
        <taxon>Batrachideinae</taxon>
        <taxon>Saussurella</taxon>
    </lineage>
</organism>
<comment type="function">
    <text evidence="18">Core subunit of the mitochondrial membrane respiratory chain NADH dehydrogenase (Complex I) which catalyzes electron transfer from NADH through the respiratory chain, using ubiquinone as an electron acceptor. Essential for the catalytic activity and assembly of complex I.</text>
</comment>
<keyword evidence="8 18" id="KW-0812">Transmembrane</keyword>
<evidence type="ECO:0000256" key="1">
    <source>
        <dbReference type="ARBA" id="ARBA00003257"/>
    </source>
</evidence>
<evidence type="ECO:0000256" key="5">
    <source>
        <dbReference type="ARBA" id="ARBA00021008"/>
    </source>
</evidence>
<protein>
    <recommendedName>
        <fullName evidence="5 18">NADH-ubiquinone oxidoreductase chain 2</fullName>
        <ecNumber evidence="4 18">7.1.1.2</ecNumber>
    </recommendedName>
</protein>
<dbReference type="GO" id="GO:0008137">
    <property type="term" value="F:NADH dehydrogenase (ubiquinone) activity"/>
    <property type="evidence" value="ECO:0007669"/>
    <property type="project" value="UniProtKB-EC"/>
</dbReference>
<evidence type="ECO:0000256" key="16">
    <source>
        <dbReference type="ARBA" id="ARBA00023136"/>
    </source>
</evidence>